<gene>
    <name evidence="1" type="ORF">GSI_03393</name>
</gene>
<name>A0A2G8SLH8_9APHY</name>
<dbReference type="Proteomes" id="UP000230002">
    <property type="component" value="Unassembled WGS sequence"/>
</dbReference>
<dbReference type="CDD" id="cd10170">
    <property type="entry name" value="ASKHA_NBD_HSP70"/>
    <property type="match status" value="1"/>
</dbReference>
<dbReference type="SUPFAM" id="SSF53067">
    <property type="entry name" value="Actin-like ATPase domain"/>
    <property type="match status" value="2"/>
</dbReference>
<evidence type="ECO:0000313" key="2">
    <source>
        <dbReference type="Proteomes" id="UP000230002"/>
    </source>
</evidence>
<reference evidence="1 2" key="1">
    <citation type="journal article" date="2015" name="Sci. Rep.">
        <title>Chromosome-level genome map provides insights into diverse defense mechanisms in the medicinal fungus Ganoderma sinense.</title>
        <authorList>
            <person name="Zhu Y."/>
            <person name="Xu J."/>
            <person name="Sun C."/>
            <person name="Zhou S."/>
            <person name="Xu H."/>
            <person name="Nelson D.R."/>
            <person name="Qian J."/>
            <person name="Song J."/>
            <person name="Luo H."/>
            <person name="Xiang L."/>
            <person name="Li Y."/>
            <person name="Xu Z."/>
            <person name="Ji A."/>
            <person name="Wang L."/>
            <person name="Lu S."/>
            <person name="Hayward A."/>
            <person name="Sun W."/>
            <person name="Li X."/>
            <person name="Schwartz D.C."/>
            <person name="Wang Y."/>
            <person name="Chen S."/>
        </authorList>
    </citation>
    <scope>NUCLEOTIDE SEQUENCE [LARGE SCALE GENOMIC DNA]</scope>
    <source>
        <strain evidence="1 2">ZZ0214-1</strain>
    </source>
</reference>
<sequence length="594" mass="66056">MPSPQVYRGLVRKLVVGIDVGTTFSGVSYAVLDPGEVLSIRTINRYPGQENDSGNSKIPSVLYYRQDGTLHSVGAEAKAPGMELVAEDENLIFVEWFKLHLRPESLDAGAISRKDLAPLPPKKTVIEVFADFLNYLFDCARRYISETHGNGESLWNSVKDRIEFVLSHPNGWEGLQQGKMRQAAVLAGLVPDTTVGHSRIHFVTEGEASLNYCINNGLATHAMQDGKGVIIVDAGGGTVDISSYLFLSTSPVSVEEVTSPECILQGSTRVNVRLHEHLKKHLASSAFANEEDIKSMLEHFDQNAKPVFKDEKEPSYIKFGGMKDNDPKVNIRRGQLTLSGSDMASFFKPALQSIFNAIQSQRDGASSTLLTAFLVGGFAASPWLYSSLKKKLEARGVALYRPDSHTNKAVADGAVSFYLDHFVSSRVTKVTYGTEVCVKYDPDDPEHFARRYQKFVRPSGTFRLPNGFSVVLQKGTRIREKEEISEWFLQEARESRTLSTISCDVICYRGRGTPTWVDVDPEMFAPLCTIYADTSRVSRQSKQGINGVYYTQEFKIVLLCGLTEMQAQLSWMENGVEKRGPARIVYDDDLQISR</sequence>
<dbReference type="Gene3D" id="3.30.420.40">
    <property type="match status" value="1"/>
</dbReference>
<dbReference type="PANTHER" id="PTHR14187:SF5">
    <property type="entry name" value="HEAT SHOCK 70 KDA PROTEIN 12A"/>
    <property type="match status" value="1"/>
</dbReference>
<comment type="caution">
    <text evidence="1">The sequence shown here is derived from an EMBL/GenBank/DDBJ whole genome shotgun (WGS) entry which is preliminary data.</text>
</comment>
<keyword evidence="2" id="KW-1185">Reference proteome</keyword>
<dbReference type="PANTHER" id="PTHR14187">
    <property type="entry name" value="ALPHA KINASE/ELONGATION FACTOR 2 KINASE"/>
    <property type="match status" value="1"/>
</dbReference>
<dbReference type="STRING" id="1077348.A0A2G8SLH8"/>
<dbReference type="InterPro" id="IPR043129">
    <property type="entry name" value="ATPase_NBD"/>
</dbReference>
<proteinExistence type="predicted"/>
<accession>A0A2G8SLH8</accession>
<dbReference type="AlphaFoldDB" id="A0A2G8SLH8"/>
<dbReference type="OrthoDB" id="2963168at2759"/>
<organism evidence="1 2">
    <name type="scientific">Ganoderma sinense ZZ0214-1</name>
    <dbReference type="NCBI Taxonomy" id="1077348"/>
    <lineage>
        <taxon>Eukaryota</taxon>
        <taxon>Fungi</taxon>
        <taxon>Dikarya</taxon>
        <taxon>Basidiomycota</taxon>
        <taxon>Agaricomycotina</taxon>
        <taxon>Agaricomycetes</taxon>
        <taxon>Polyporales</taxon>
        <taxon>Polyporaceae</taxon>
        <taxon>Ganoderma</taxon>
    </lineage>
</organism>
<dbReference type="EMBL" id="AYKW01000005">
    <property type="protein sequence ID" value="PIL34614.1"/>
    <property type="molecule type" value="Genomic_DNA"/>
</dbReference>
<protein>
    <submittedName>
        <fullName evidence="1">Uncharacterized protein</fullName>
    </submittedName>
</protein>
<evidence type="ECO:0000313" key="1">
    <source>
        <dbReference type="EMBL" id="PIL34614.1"/>
    </source>
</evidence>